<organism evidence="1 2">
    <name type="scientific">Polaribacter batillariae</name>
    <dbReference type="NCBI Taxonomy" id="2808900"/>
    <lineage>
        <taxon>Bacteria</taxon>
        <taxon>Pseudomonadati</taxon>
        <taxon>Bacteroidota</taxon>
        <taxon>Flavobacteriia</taxon>
        <taxon>Flavobacteriales</taxon>
        <taxon>Flavobacteriaceae</taxon>
    </lineage>
</organism>
<proteinExistence type="predicted"/>
<evidence type="ECO:0000313" key="1">
    <source>
        <dbReference type="EMBL" id="QTD38967.1"/>
    </source>
</evidence>
<protein>
    <submittedName>
        <fullName evidence="1">Uncharacterized protein</fullName>
    </submittedName>
</protein>
<keyword evidence="2" id="KW-1185">Reference proteome</keyword>
<dbReference type="EMBL" id="CP071795">
    <property type="protein sequence ID" value="QTD38967.1"/>
    <property type="molecule type" value="Genomic_DNA"/>
</dbReference>
<reference evidence="1 2" key="1">
    <citation type="submission" date="2021-03" db="EMBL/GenBank/DDBJ databases">
        <title>Complete genome of Polaribacter_sp.G4M1.</title>
        <authorList>
            <person name="Jeong S.W."/>
            <person name="Bae J.W."/>
        </authorList>
    </citation>
    <scope>NUCLEOTIDE SEQUENCE [LARGE SCALE GENOMIC DNA]</scope>
    <source>
        <strain evidence="1 2">G4M1</strain>
    </source>
</reference>
<name>A0ABX7SYK5_9FLAO</name>
<evidence type="ECO:0000313" key="2">
    <source>
        <dbReference type="Proteomes" id="UP000663935"/>
    </source>
</evidence>
<gene>
    <name evidence="1" type="ORF">JL193_06865</name>
</gene>
<dbReference type="Proteomes" id="UP000663935">
    <property type="component" value="Chromosome"/>
</dbReference>
<dbReference type="RefSeq" id="WP_207973079.1">
    <property type="nucleotide sequence ID" value="NZ_CP071795.1"/>
</dbReference>
<accession>A0ABX7SYK5</accession>
<sequence>MKIYKLKIINQSIVQDFERLIPQLSKKCIPPTGKELNSIIKLKAADLFCSRGKHQNYWFIIISVK</sequence>